<organism evidence="3 4">
    <name type="scientific">Providencia sneebia DSM 19967</name>
    <dbReference type="NCBI Taxonomy" id="1141660"/>
    <lineage>
        <taxon>Bacteria</taxon>
        <taxon>Pseudomonadati</taxon>
        <taxon>Pseudomonadota</taxon>
        <taxon>Gammaproteobacteria</taxon>
        <taxon>Enterobacterales</taxon>
        <taxon>Morganellaceae</taxon>
        <taxon>Providencia</taxon>
    </lineage>
</organism>
<dbReference type="OrthoDB" id="9815709at2"/>
<dbReference type="InterPro" id="IPR000352">
    <property type="entry name" value="Pep_chain_release_fac_I"/>
</dbReference>
<dbReference type="Gene3D" id="3.30.160.20">
    <property type="match status" value="1"/>
</dbReference>
<comment type="similarity">
    <text evidence="1">Belongs to the prokaryotic/mitochondrial release factor family.</text>
</comment>
<evidence type="ECO:0000313" key="4">
    <source>
        <dbReference type="Proteomes" id="UP000010290"/>
    </source>
</evidence>
<accession>K8WM27</accession>
<dbReference type="Pfam" id="PF00472">
    <property type="entry name" value="RF-1"/>
    <property type="match status" value="1"/>
</dbReference>
<comment type="caution">
    <text evidence="3">The sequence shown here is derived from an EMBL/GenBank/DDBJ whole genome shotgun (WGS) entry which is preliminary data.</text>
</comment>
<dbReference type="SUPFAM" id="SSF75620">
    <property type="entry name" value="Release factor"/>
    <property type="match status" value="1"/>
</dbReference>
<dbReference type="GO" id="GO:0003747">
    <property type="term" value="F:translation release factor activity"/>
    <property type="evidence" value="ECO:0007669"/>
    <property type="project" value="InterPro"/>
</dbReference>
<protein>
    <submittedName>
        <fullName evidence="3">Peptide chain release factor</fullName>
    </submittedName>
</protein>
<gene>
    <name evidence="3" type="ORF">OO7_00695</name>
</gene>
<dbReference type="InterPro" id="IPR017509">
    <property type="entry name" value="PrfH"/>
</dbReference>
<dbReference type="HOGENOM" id="CLU_036856_4_0_6"/>
<dbReference type="PANTHER" id="PTHR43804">
    <property type="entry name" value="LD18447P"/>
    <property type="match status" value="1"/>
</dbReference>
<evidence type="ECO:0000256" key="1">
    <source>
        <dbReference type="ARBA" id="ARBA00010835"/>
    </source>
</evidence>
<dbReference type="PATRIC" id="fig|1141660.3.peg.137"/>
<dbReference type="PANTHER" id="PTHR43804:SF9">
    <property type="entry name" value="PEPTIDE CHAIN RELEASE FACTOR HOMOLOG-RELATED"/>
    <property type="match status" value="1"/>
</dbReference>
<reference evidence="3 4" key="1">
    <citation type="journal article" date="2012" name="BMC Genomics">
        <title>Comparative genomics of bacteria in the genus Providencia isolated from wild Drosophila melanogaster.</title>
        <authorList>
            <person name="Galac M.R."/>
            <person name="Lazzaro B.P."/>
        </authorList>
    </citation>
    <scope>NUCLEOTIDE SEQUENCE [LARGE SCALE GENOMIC DNA]</scope>
    <source>
        <strain evidence="3 4">DSM 19967</strain>
    </source>
</reference>
<dbReference type="Gene3D" id="3.30.70.1660">
    <property type="match status" value="1"/>
</dbReference>
<evidence type="ECO:0000313" key="3">
    <source>
        <dbReference type="EMBL" id="EKT61614.1"/>
    </source>
</evidence>
<feature type="domain" description="Prokaryotic-type class I peptide chain release factors" evidence="2">
    <location>
        <begin position="103"/>
        <end position="188"/>
    </location>
</feature>
<dbReference type="InterPro" id="IPR050057">
    <property type="entry name" value="Prokaryotic/Mito_RF"/>
</dbReference>
<proteinExistence type="inferred from homology"/>
<dbReference type="AlphaFoldDB" id="K8WM27"/>
<dbReference type="InterPro" id="IPR045853">
    <property type="entry name" value="Pep_chain_release_fac_I_sf"/>
</dbReference>
<dbReference type="NCBIfam" id="TIGR03072">
    <property type="entry name" value="release_prfH"/>
    <property type="match status" value="1"/>
</dbReference>
<keyword evidence="4" id="KW-1185">Reference proteome</keyword>
<dbReference type="RefSeq" id="WP_008914043.1">
    <property type="nucleotide sequence ID" value="NZ_CM001773.1"/>
</dbReference>
<dbReference type="EMBL" id="AKKN01000001">
    <property type="protein sequence ID" value="EKT61614.1"/>
    <property type="molecule type" value="Genomic_DNA"/>
</dbReference>
<name>K8WM27_9GAMM</name>
<sequence length="202" mass="22733">MLLQFSSAQGPEECCIAVKKALAHFLDEAKKHDVTIDLLESVPSTHGLKSALISLEGAQADILARAWSGTLQWQSQSPIRPQHKRKNWFLSVTHFTPNETPEDNEIKFEFIKSQGPGGQHVNKTCSAVRATHVATGISVKVQSERSQHANKKLAKQLIFWHLNEYQMQQAHALDKQLHNAHNQIERGNAIKIFSGKEFKRIV</sequence>
<dbReference type="Proteomes" id="UP000010290">
    <property type="component" value="Chromosome"/>
</dbReference>
<evidence type="ECO:0000259" key="2">
    <source>
        <dbReference type="Pfam" id="PF00472"/>
    </source>
</evidence>